<gene>
    <name evidence="1" type="ORF">PACLA_8A075065</name>
</gene>
<dbReference type="EMBL" id="CACRXK020000912">
    <property type="protein sequence ID" value="CAB3985735.1"/>
    <property type="molecule type" value="Genomic_DNA"/>
</dbReference>
<comment type="caution">
    <text evidence="1">The sequence shown here is derived from an EMBL/GenBank/DDBJ whole genome shotgun (WGS) entry which is preliminary data.</text>
</comment>
<dbReference type="AlphaFoldDB" id="A0A7D9DIP8"/>
<evidence type="ECO:0000313" key="1">
    <source>
        <dbReference type="EMBL" id="CAB3985735.1"/>
    </source>
</evidence>
<organism evidence="1 2">
    <name type="scientific">Paramuricea clavata</name>
    <name type="common">Red gorgonian</name>
    <name type="synonym">Violescent sea-whip</name>
    <dbReference type="NCBI Taxonomy" id="317549"/>
    <lineage>
        <taxon>Eukaryota</taxon>
        <taxon>Metazoa</taxon>
        <taxon>Cnidaria</taxon>
        <taxon>Anthozoa</taxon>
        <taxon>Octocorallia</taxon>
        <taxon>Malacalcyonacea</taxon>
        <taxon>Plexauridae</taxon>
        <taxon>Paramuricea</taxon>
    </lineage>
</organism>
<dbReference type="Proteomes" id="UP001152795">
    <property type="component" value="Unassembled WGS sequence"/>
</dbReference>
<proteinExistence type="predicted"/>
<evidence type="ECO:0000313" key="2">
    <source>
        <dbReference type="Proteomes" id="UP001152795"/>
    </source>
</evidence>
<reference evidence="1" key="1">
    <citation type="submission" date="2020-04" db="EMBL/GenBank/DDBJ databases">
        <authorList>
            <person name="Alioto T."/>
            <person name="Alioto T."/>
            <person name="Gomez Garrido J."/>
        </authorList>
    </citation>
    <scope>NUCLEOTIDE SEQUENCE</scope>
    <source>
        <strain evidence="1">A484AB</strain>
    </source>
</reference>
<keyword evidence="2" id="KW-1185">Reference proteome</keyword>
<accession>A0A7D9DIP8</accession>
<name>A0A7D9DIP8_PARCT</name>
<protein>
    <submittedName>
        <fullName evidence="1">Uncharacterized protein</fullName>
    </submittedName>
</protein>
<sequence length="66" mass="7501">MRERYILGHESGKKGHIVKVIKNQKKSIGSANQLYKDKVPVYRSGGLSQTLLKKKRTRTTAQTEIC</sequence>